<dbReference type="PANTHER" id="PTHR10472">
    <property type="entry name" value="D-TYROSYL-TRNA TYR DEACYLASE"/>
    <property type="match status" value="1"/>
</dbReference>
<comment type="subunit">
    <text evidence="4">Homodimer.</text>
</comment>
<dbReference type="HAMAP" id="MF_00518">
    <property type="entry name" value="Deacylase_Dtd"/>
    <property type="match status" value="1"/>
</dbReference>
<evidence type="ECO:0000256" key="2">
    <source>
        <dbReference type="ARBA" id="ARBA00022555"/>
    </source>
</evidence>
<name>A0AA45WUR5_9CLOT</name>
<dbReference type="AlphaFoldDB" id="A0AA45WUR5"/>
<evidence type="ECO:0000256" key="4">
    <source>
        <dbReference type="HAMAP-Rule" id="MF_00518"/>
    </source>
</evidence>
<dbReference type="EC" id="3.1.1.-" evidence="4"/>
<keyword evidence="4" id="KW-0694">RNA-binding</keyword>
<dbReference type="InterPro" id="IPR003732">
    <property type="entry name" value="Daa-tRNA_deacyls_DTD"/>
</dbReference>
<dbReference type="GO" id="GO:0000049">
    <property type="term" value="F:tRNA binding"/>
    <property type="evidence" value="ECO:0007669"/>
    <property type="project" value="UniProtKB-UniRule"/>
</dbReference>
<dbReference type="GO" id="GO:0019478">
    <property type="term" value="P:D-amino acid catabolic process"/>
    <property type="evidence" value="ECO:0007669"/>
    <property type="project" value="UniProtKB-UniRule"/>
</dbReference>
<comment type="catalytic activity">
    <reaction evidence="4">
        <text>glycyl-tRNA(Ala) + H2O = tRNA(Ala) + glycine + H(+)</text>
        <dbReference type="Rhea" id="RHEA:53744"/>
        <dbReference type="Rhea" id="RHEA-COMP:9657"/>
        <dbReference type="Rhea" id="RHEA-COMP:13640"/>
        <dbReference type="ChEBI" id="CHEBI:15377"/>
        <dbReference type="ChEBI" id="CHEBI:15378"/>
        <dbReference type="ChEBI" id="CHEBI:57305"/>
        <dbReference type="ChEBI" id="CHEBI:78442"/>
        <dbReference type="ChEBI" id="CHEBI:78522"/>
    </reaction>
</comment>
<dbReference type="InterPro" id="IPR023509">
    <property type="entry name" value="DTD-like_sf"/>
</dbReference>
<dbReference type="GO" id="GO:0051500">
    <property type="term" value="F:D-tyrosyl-tRNA(Tyr) deacylase activity"/>
    <property type="evidence" value="ECO:0007669"/>
    <property type="project" value="TreeGrafter"/>
</dbReference>
<comment type="function">
    <text evidence="4">An aminoacyl-tRNA editing enzyme that deacylates mischarged D-aminoacyl-tRNAs. Also deacylates mischarged glycyl-tRNA(Ala), protecting cells against glycine mischarging by AlaRS. Acts via tRNA-based rather than protein-based catalysis; rejects L-amino acids rather than detecting D-amino acids in the active site. By recycling D-aminoacyl-tRNA to D-amino acids and free tRNA molecules, this enzyme counteracts the toxicity associated with the formation of D-aminoacyl-tRNA entities in vivo and helps enforce protein L-homochirality.</text>
</comment>
<evidence type="ECO:0000256" key="3">
    <source>
        <dbReference type="ARBA" id="ARBA00022801"/>
    </source>
</evidence>
<keyword evidence="2 4" id="KW-0820">tRNA-binding</keyword>
<dbReference type="EMBL" id="FXUF01000003">
    <property type="protein sequence ID" value="SMP49360.1"/>
    <property type="molecule type" value="Genomic_DNA"/>
</dbReference>
<dbReference type="GO" id="GO:0106026">
    <property type="term" value="F:Gly-tRNA(Ala) deacylase activity"/>
    <property type="evidence" value="ECO:0007669"/>
    <property type="project" value="UniProtKB-UniRule"/>
</dbReference>
<keyword evidence="4" id="KW-0963">Cytoplasm</keyword>
<dbReference type="EC" id="3.1.1.96" evidence="4"/>
<dbReference type="Gene3D" id="3.50.80.10">
    <property type="entry name" value="D-tyrosyl-tRNA(Tyr) deacylase"/>
    <property type="match status" value="1"/>
</dbReference>
<dbReference type="GO" id="GO:0005737">
    <property type="term" value="C:cytoplasm"/>
    <property type="evidence" value="ECO:0007669"/>
    <property type="project" value="UniProtKB-SubCell"/>
</dbReference>
<comment type="similarity">
    <text evidence="1 4">Belongs to the DTD family.</text>
</comment>
<comment type="domain">
    <text evidence="4">A Gly-cisPro motif from one monomer fits into the active site of the other monomer to allow specific chiral rejection of L-amino acids.</text>
</comment>
<keyword evidence="3 4" id="KW-0378">Hydrolase</keyword>
<dbReference type="Pfam" id="PF02580">
    <property type="entry name" value="Tyr_Deacylase"/>
    <property type="match status" value="1"/>
</dbReference>
<dbReference type="NCBIfam" id="TIGR00256">
    <property type="entry name" value="D-aminoacyl-tRNA deacylase"/>
    <property type="match status" value="1"/>
</dbReference>
<comment type="caution">
    <text evidence="5">The sequence shown here is derived from an EMBL/GenBank/DDBJ whole genome shotgun (WGS) entry which is preliminary data.</text>
</comment>
<protein>
    <recommendedName>
        <fullName evidence="4">D-aminoacyl-tRNA deacylase</fullName>
        <shortName evidence="4">DTD</shortName>
        <ecNumber evidence="4">3.1.1.96</ecNumber>
    </recommendedName>
    <alternativeName>
        <fullName evidence="4">Gly-tRNA(Ala) deacylase</fullName>
        <ecNumber evidence="4">3.1.1.-</ecNumber>
    </alternativeName>
</protein>
<reference evidence="5" key="1">
    <citation type="submission" date="2017-05" db="EMBL/GenBank/DDBJ databases">
        <authorList>
            <person name="Varghese N."/>
            <person name="Submissions S."/>
        </authorList>
    </citation>
    <scope>NUCLEOTIDE SEQUENCE</scope>
    <source>
        <strain evidence="5">Su22</strain>
    </source>
</reference>
<gene>
    <name evidence="4" type="primary">dtd</name>
    <name evidence="5" type="ORF">SAMN06296020_103331</name>
</gene>
<organism evidence="5 6">
    <name type="scientific">Anoxynatronum buryatiense</name>
    <dbReference type="NCBI Taxonomy" id="489973"/>
    <lineage>
        <taxon>Bacteria</taxon>
        <taxon>Bacillati</taxon>
        <taxon>Bacillota</taxon>
        <taxon>Clostridia</taxon>
        <taxon>Eubacteriales</taxon>
        <taxon>Clostridiaceae</taxon>
        <taxon>Anoxynatronum</taxon>
    </lineage>
</organism>
<sequence length="137" mass="15521">MTVDNQITGEIQQGFLIYVGVEKNDTQEDVNYMVEKIIHLRIFEDQDGKMNRSLMDEAGEILCISQFTLLGDCRKGRRPSFSEAKPPGEADALYRQFVEMCRDKGIHTQTGVFQAHMAVESVNDGPVTMLVDSKKQF</sequence>
<dbReference type="FunFam" id="3.50.80.10:FF:000001">
    <property type="entry name" value="D-aminoacyl-tRNA deacylase"/>
    <property type="match status" value="1"/>
</dbReference>
<accession>A0AA45WUR5</accession>
<comment type="catalytic activity">
    <reaction evidence="4">
        <text>a D-aminoacyl-tRNA + H2O = a tRNA + a D-alpha-amino acid + H(+)</text>
        <dbReference type="Rhea" id="RHEA:13953"/>
        <dbReference type="Rhea" id="RHEA-COMP:10123"/>
        <dbReference type="Rhea" id="RHEA-COMP:10124"/>
        <dbReference type="ChEBI" id="CHEBI:15377"/>
        <dbReference type="ChEBI" id="CHEBI:15378"/>
        <dbReference type="ChEBI" id="CHEBI:59871"/>
        <dbReference type="ChEBI" id="CHEBI:78442"/>
        <dbReference type="ChEBI" id="CHEBI:79333"/>
        <dbReference type="EC" id="3.1.1.96"/>
    </reaction>
</comment>
<proteinExistence type="inferred from homology"/>
<dbReference type="Proteomes" id="UP001158066">
    <property type="component" value="Unassembled WGS sequence"/>
</dbReference>
<evidence type="ECO:0000313" key="5">
    <source>
        <dbReference type="EMBL" id="SMP49360.1"/>
    </source>
</evidence>
<evidence type="ECO:0000313" key="6">
    <source>
        <dbReference type="Proteomes" id="UP001158066"/>
    </source>
</evidence>
<keyword evidence="6" id="KW-1185">Reference proteome</keyword>
<dbReference type="PANTHER" id="PTHR10472:SF5">
    <property type="entry name" value="D-AMINOACYL-TRNA DEACYLASE 1"/>
    <property type="match status" value="1"/>
</dbReference>
<dbReference type="SUPFAM" id="SSF69500">
    <property type="entry name" value="DTD-like"/>
    <property type="match status" value="1"/>
</dbReference>
<comment type="subcellular location">
    <subcellularLocation>
        <location evidence="4">Cytoplasm</location>
    </subcellularLocation>
</comment>
<evidence type="ECO:0000256" key="1">
    <source>
        <dbReference type="ARBA" id="ARBA00009673"/>
    </source>
</evidence>
<feature type="short sequence motif" description="Gly-cisPro motif, important for rejection of L-amino acids" evidence="4">
    <location>
        <begin position="125"/>
        <end position="126"/>
    </location>
</feature>
<dbReference type="GO" id="GO:0043908">
    <property type="term" value="F:Ser(Gly)-tRNA(Ala) hydrolase activity"/>
    <property type="evidence" value="ECO:0007669"/>
    <property type="project" value="UniProtKB-UniRule"/>
</dbReference>